<dbReference type="Proteomes" id="UP000075714">
    <property type="component" value="Unassembled WGS sequence"/>
</dbReference>
<feature type="region of interest" description="Disordered" evidence="1">
    <location>
        <begin position="302"/>
        <end position="372"/>
    </location>
</feature>
<feature type="region of interest" description="Disordered" evidence="1">
    <location>
        <begin position="1"/>
        <end position="110"/>
    </location>
</feature>
<keyword evidence="3" id="KW-1185">Reference proteome</keyword>
<dbReference type="AlphaFoldDB" id="A0A150GKN7"/>
<organism evidence="2 3">
    <name type="scientific">Gonium pectorale</name>
    <name type="common">Green alga</name>
    <dbReference type="NCBI Taxonomy" id="33097"/>
    <lineage>
        <taxon>Eukaryota</taxon>
        <taxon>Viridiplantae</taxon>
        <taxon>Chlorophyta</taxon>
        <taxon>core chlorophytes</taxon>
        <taxon>Chlorophyceae</taxon>
        <taxon>CS clade</taxon>
        <taxon>Chlamydomonadales</taxon>
        <taxon>Volvocaceae</taxon>
        <taxon>Gonium</taxon>
    </lineage>
</organism>
<gene>
    <name evidence="2" type="ORF">GPECTOR_16g556</name>
</gene>
<feature type="compositionally biased region" description="Low complexity" evidence="1">
    <location>
        <begin position="349"/>
        <end position="372"/>
    </location>
</feature>
<comment type="caution">
    <text evidence="2">The sequence shown here is derived from an EMBL/GenBank/DDBJ whole genome shotgun (WGS) entry which is preliminary data.</text>
</comment>
<feature type="compositionally biased region" description="Basic and acidic residues" evidence="1">
    <location>
        <begin position="51"/>
        <end position="63"/>
    </location>
</feature>
<protein>
    <submittedName>
        <fullName evidence="2">Uncharacterized protein</fullName>
    </submittedName>
</protein>
<dbReference type="OrthoDB" id="332390at2759"/>
<feature type="compositionally biased region" description="Basic and acidic residues" evidence="1">
    <location>
        <begin position="329"/>
        <end position="344"/>
    </location>
</feature>
<evidence type="ECO:0000313" key="3">
    <source>
        <dbReference type="Proteomes" id="UP000075714"/>
    </source>
</evidence>
<feature type="compositionally biased region" description="Low complexity" evidence="1">
    <location>
        <begin position="79"/>
        <end position="100"/>
    </location>
</feature>
<accession>A0A150GKN7</accession>
<evidence type="ECO:0000313" key="2">
    <source>
        <dbReference type="EMBL" id="KXZ50383.1"/>
    </source>
</evidence>
<name>A0A150GKN7_GONPE</name>
<dbReference type="STRING" id="33097.A0A150GKN7"/>
<reference evidence="3" key="1">
    <citation type="journal article" date="2016" name="Nat. Commun.">
        <title>The Gonium pectorale genome demonstrates co-option of cell cycle regulation during the evolution of multicellularity.</title>
        <authorList>
            <person name="Hanschen E.R."/>
            <person name="Marriage T.N."/>
            <person name="Ferris P.J."/>
            <person name="Hamaji T."/>
            <person name="Toyoda A."/>
            <person name="Fujiyama A."/>
            <person name="Neme R."/>
            <person name="Noguchi H."/>
            <person name="Minakuchi Y."/>
            <person name="Suzuki M."/>
            <person name="Kawai-Toyooka H."/>
            <person name="Smith D.R."/>
            <person name="Sparks H."/>
            <person name="Anderson J."/>
            <person name="Bakaric R."/>
            <person name="Luria V."/>
            <person name="Karger A."/>
            <person name="Kirschner M.W."/>
            <person name="Durand P.M."/>
            <person name="Michod R.E."/>
            <person name="Nozaki H."/>
            <person name="Olson B.J."/>
        </authorList>
    </citation>
    <scope>NUCLEOTIDE SEQUENCE [LARGE SCALE GENOMIC DNA]</scope>
    <source>
        <strain evidence="3">NIES-2863</strain>
    </source>
</reference>
<feature type="region of interest" description="Disordered" evidence="1">
    <location>
        <begin position="190"/>
        <end position="215"/>
    </location>
</feature>
<proteinExistence type="predicted"/>
<dbReference type="EMBL" id="LSYV01000017">
    <property type="protein sequence ID" value="KXZ50383.1"/>
    <property type="molecule type" value="Genomic_DNA"/>
</dbReference>
<feature type="compositionally biased region" description="Low complexity" evidence="1">
    <location>
        <begin position="21"/>
        <end position="30"/>
    </location>
</feature>
<evidence type="ECO:0000256" key="1">
    <source>
        <dbReference type="SAM" id="MobiDB-lite"/>
    </source>
</evidence>
<sequence length="372" mass="37881">MEVDSKPPAAAVAPVRDEPAEAGAGPAEAAVKNEPGCEPQLPKAEPGAEAVEVKTEPAVKAEASDAAGNTAGSIAVKQEPAAPLPAASSPQATTTAAAAAVEDEEEEQLPPVETAVAELLGAPHAPRRSYWLARGRRLFHLPPPEGERAGAEPPSAEEVQAERARASLRRVVAELVSMLNGLVAAGFELPPPAPATSPEGAAAPPSPERRRRRRCRRRGGGIPLWLSRLAAIGEAADSVALCEALEQLEAGICRLGEGLPPGADDASLAAAAAEAESYEAEFMLSPYDPDFLRQWNEMHAAADEAGGEGEQRPQSEGGAQQEGGSGEPGKAEQPEAEKAGKAEVEEGAEGAAAAGGQQTASQVVAAASMASG</sequence>